<evidence type="ECO:0000313" key="3">
    <source>
        <dbReference type="EMBL" id="JAS08650.1"/>
    </source>
</evidence>
<evidence type="ECO:0000256" key="1">
    <source>
        <dbReference type="SAM" id="MobiDB-lite"/>
    </source>
</evidence>
<sequence>MGLLLSALVFSLGVIETIALIRHLQNFYAPLHHNTPNTSAHAKHVYKDSETVCKKSNINISWPSHLSRDDVHVIKRKSMGSVHEDETGQGIDEGDEEESDEQKCAVDRKENTLRSKTVCEDRKEEVVVMSRAKSAGSENVLLDKCKCVGEETGLIFSGEYTKAMNKDWHSG</sequence>
<proteinExistence type="predicted"/>
<feature type="non-terminal residue" evidence="3">
    <location>
        <position position="171"/>
    </location>
</feature>
<gene>
    <name evidence="3" type="ORF">g.34310</name>
</gene>
<reference evidence="3" key="1">
    <citation type="submission" date="2015-12" db="EMBL/GenBank/DDBJ databases">
        <title>De novo transcriptome assembly of four potential Pierce s Disease insect vectors from Arizona vineyards.</title>
        <authorList>
            <person name="Tassone E.E."/>
        </authorList>
    </citation>
    <scope>NUCLEOTIDE SEQUENCE</scope>
</reference>
<evidence type="ECO:0000256" key="2">
    <source>
        <dbReference type="SAM" id="SignalP"/>
    </source>
</evidence>
<accession>A0A1B6C5Z4</accession>
<dbReference type="EMBL" id="GEDC01028648">
    <property type="protein sequence ID" value="JAS08650.1"/>
    <property type="molecule type" value="Transcribed_RNA"/>
</dbReference>
<feature type="region of interest" description="Disordered" evidence="1">
    <location>
        <begin position="77"/>
        <end position="108"/>
    </location>
</feature>
<protein>
    <submittedName>
        <fullName evidence="3">Uncharacterized protein</fullName>
    </submittedName>
</protein>
<dbReference type="AlphaFoldDB" id="A0A1B6C5Z4"/>
<feature type="chain" id="PRO_5008580138" evidence="2">
    <location>
        <begin position="20"/>
        <end position="171"/>
    </location>
</feature>
<keyword evidence="2" id="KW-0732">Signal</keyword>
<feature type="signal peptide" evidence="2">
    <location>
        <begin position="1"/>
        <end position="19"/>
    </location>
</feature>
<name>A0A1B6C5Z4_9HEMI</name>
<organism evidence="3">
    <name type="scientific">Clastoptera arizonana</name>
    <name type="common">Arizona spittle bug</name>
    <dbReference type="NCBI Taxonomy" id="38151"/>
    <lineage>
        <taxon>Eukaryota</taxon>
        <taxon>Metazoa</taxon>
        <taxon>Ecdysozoa</taxon>
        <taxon>Arthropoda</taxon>
        <taxon>Hexapoda</taxon>
        <taxon>Insecta</taxon>
        <taxon>Pterygota</taxon>
        <taxon>Neoptera</taxon>
        <taxon>Paraneoptera</taxon>
        <taxon>Hemiptera</taxon>
        <taxon>Auchenorrhyncha</taxon>
        <taxon>Cercopoidea</taxon>
        <taxon>Clastopteridae</taxon>
        <taxon>Clastoptera</taxon>
    </lineage>
</organism>